<dbReference type="EMBL" id="WFKK01000003">
    <property type="protein sequence ID" value="KAB7890776.1"/>
    <property type="molecule type" value="Genomic_DNA"/>
</dbReference>
<dbReference type="InterPro" id="IPR004089">
    <property type="entry name" value="MCPsignal_dom"/>
</dbReference>
<name>A0A6L4WYF6_9BACT</name>
<dbReference type="SMART" id="SM00283">
    <property type="entry name" value="MA"/>
    <property type="match status" value="1"/>
</dbReference>
<gene>
    <name evidence="7" type="ORF">GBG18_09720</name>
    <name evidence="8" type="ORF">GBG19_01835</name>
</gene>
<evidence type="ECO:0000256" key="3">
    <source>
        <dbReference type="PROSITE-ProRule" id="PRU00284"/>
    </source>
</evidence>
<evidence type="ECO:0000256" key="1">
    <source>
        <dbReference type="ARBA" id="ARBA00022500"/>
    </source>
</evidence>
<keyword evidence="5" id="KW-0812">Transmembrane</keyword>
<evidence type="ECO:0000259" key="6">
    <source>
        <dbReference type="PROSITE" id="PS50111"/>
    </source>
</evidence>
<sequence length="742" mass="82903">MILKLKRLSVENKMRLLVIFPLIFIIGLSLFITTTSYKKEVKLENVKDLVILNTKISLLLHETQKERGASAGYLGSKGKKFKDILEKQRNLTNERIEEFKTYLNNFSYYPNKGKETINNVLDELSKIQNLRNSVDTLEIKAKKAIGFYTNLNANLLYFIAKSSLIAEDELIIKDITAYYNFLMSKERAGIERAVASNVFAEGTFAPGVFLKLLTLINEQDSYIKSFYVYNSEKEEYVREKFKNPIVDEVQRMRDILLSYDENRDIVFDVEPTYWFTTITKKINILKEVDDYLSKSIIKEISEIEEKEYNKMLLIAILSIVIITIVLLFVIFFIGSINRGIDKIYYGIEDFIKYLNKEVNEIEYIKLGTKGSLGNLAKMINSNIDRMNGNLEKDLLCVGEATITLDKVEKGYYGCRVNSIAANPQVRILANTINKMLDNQQKVINDILKVLDEYTNYNYLSVINTKDLNGESLQMVEGINGLGESITSMLVENKVNGETLQKGSNQLLKNVDELNTASNDAAARLEETAAAVEEITSNIASSSENIAQMAKNANELTVSANDGEKLANETVSSMDDINTQVSAINEAISVIDQIAFQTNILSLNAAVEAATAGEAGKGFAVVAQEVRNLASRSAEAANEIKTLVENASSKSKEGKNIADLMINGYHNLNENISNTLSLIDEVENSAKEQKYGIEQISDAINSLDKQTQVNANIANHTNDIAGETASLAKNVVEATSSKEFRGK</sequence>
<evidence type="ECO:0000256" key="5">
    <source>
        <dbReference type="SAM" id="Phobius"/>
    </source>
</evidence>
<keyword evidence="9" id="KW-1185">Reference proteome</keyword>
<feature type="domain" description="Methyl-accepting transducer" evidence="6">
    <location>
        <begin position="495"/>
        <end position="724"/>
    </location>
</feature>
<dbReference type="Pfam" id="PF00015">
    <property type="entry name" value="MCPsignal"/>
    <property type="match status" value="1"/>
</dbReference>
<dbReference type="Proteomes" id="UP000472839">
    <property type="component" value="Unassembled WGS sequence"/>
</dbReference>
<dbReference type="Gene3D" id="1.10.287.950">
    <property type="entry name" value="Methyl-accepting chemotaxis protein"/>
    <property type="match status" value="1"/>
</dbReference>
<dbReference type="PANTHER" id="PTHR43531:SF11">
    <property type="entry name" value="METHYL-ACCEPTING CHEMOTAXIS PROTEIN 3"/>
    <property type="match status" value="1"/>
</dbReference>
<evidence type="ECO:0000256" key="4">
    <source>
        <dbReference type="SAM" id="Coils"/>
    </source>
</evidence>
<feature type="coiled-coil region" evidence="4">
    <location>
        <begin position="625"/>
        <end position="684"/>
    </location>
</feature>
<dbReference type="Proteomes" id="UP000461010">
    <property type="component" value="Unassembled WGS sequence"/>
</dbReference>
<dbReference type="GO" id="GO:0006935">
    <property type="term" value="P:chemotaxis"/>
    <property type="evidence" value="ECO:0007669"/>
    <property type="project" value="UniProtKB-KW"/>
</dbReference>
<evidence type="ECO:0000313" key="8">
    <source>
        <dbReference type="EMBL" id="KAB7890776.1"/>
    </source>
</evidence>
<feature type="transmembrane region" description="Helical" evidence="5">
    <location>
        <begin position="16"/>
        <end position="37"/>
    </location>
</feature>
<keyword evidence="3" id="KW-0807">Transducer</keyword>
<dbReference type="InterPro" id="IPR051310">
    <property type="entry name" value="MCP_chemotaxis"/>
</dbReference>
<dbReference type="GO" id="GO:0005886">
    <property type="term" value="C:plasma membrane"/>
    <property type="evidence" value="ECO:0007669"/>
    <property type="project" value="TreeGrafter"/>
</dbReference>
<dbReference type="EMBL" id="WFKJ01000028">
    <property type="protein sequence ID" value="KAB7890106.1"/>
    <property type="molecule type" value="Genomic_DNA"/>
</dbReference>
<evidence type="ECO:0000313" key="10">
    <source>
        <dbReference type="Proteomes" id="UP000472839"/>
    </source>
</evidence>
<comment type="caution">
    <text evidence="8">The sequence shown here is derived from an EMBL/GenBank/DDBJ whole genome shotgun (WGS) entry which is preliminary data.</text>
</comment>
<dbReference type="PROSITE" id="PS50111">
    <property type="entry name" value="CHEMOTAXIS_TRANSDUC_2"/>
    <property type="match status" value="1"/>
</dbReference>
<dbReference type="GO" id="GO:0004888">
    <property type="term" value="F:transmembrane signaling receptor activity"/>
    <property type="evidence" value="ECO:0007669"/>
    <property type="project" value="TreeGrafter"/>
</dbReference>
<reference evidence="9 10" key="1">
    <citation type="submission" date="2019-10" db="EMBL/GenBank/DDBJ databases">
        <title>Poseidonibacter ostreae sp. nov., isolated from the gut of the Ostrea denselamellosa.</title>
        <authorList>
            <person name="Choi A."/>
        </authorList>
    </citation>
    <scope>NUCLEOTIDE SEQUENCE [LARGE SCALE GENOMIC DNA]</scope>
    <source>
        <strain evidence="8 10">SJOD-M-33</strain>
        <strain evidence="7 9">SJOD-M-5</strain>
    </source>
</reference>
<organism evidence="8 10">
    <name type="scientific">Poseidonibacter ostreae</name>
    <dbReference type="NCBI Taxonomy" id="2654171"/>
    <lineage>
        <taxon>Bacteria</taxon>
        <taxon>Pseudomonadati</taxon>
        <taxon>Campylobacterota</taxon>
        <taxon>Epsilonproteobacteria</taxon>
        <taxon>Campylobacterales</taxon>
        <taxon>Arcobacteraceae</taxon>
        <taxon>Poseidonibacter</taxon>
    </lineage>
</organism>
<protein>
    <submittedName>
        <fullName evidence="8">Chemotaxis protein</fullName>
    </submittedName>
</protein>
<keyword evidence="4" id="KW-0175">Coiled coil</keyword>
<dbReference type="CDD" id="cd11386">
    <property type="entry name" value="MCP_signal"/>
    <property type="match status" value="1"/>
</dbReference>
<dbReference type="InterPro" id="IPR013587">
    <property type="entry name" value="Nitrate/nitrite_sensing"/>
</dbReference>
<dbReference type="RefSeq" id="WP_152190622.1">
    <property type="nucleotide sequence ID" value="NZ_WFKI01000005.1"/>
</dbReference>
<proteinExistence type="inferred from homology"/>
<dbReference type="AlphaFoldDB" id="A0A6L4WYF6"/>
<keyword evidence="5" id="KW-1133">Transmembrane helix</keyword>
<evidence type="ECO:0000313" key="9">
    <source>
        <dbReference type="Proteomes" id="UP000461010"/>
    </source>
</evidence>
<evidence type="ECO:0000313" key="7">
    <source>
        <dbReference type="EMBL" id="KAB7890106.1"/>
    </source>
</evidence>
<dbReference type="Pfam" id="PF08376">
    <property type="entry name" value="NIT"/>
    <property type="match status" value="1"/>
</dbReference>
<dbReference type="PANTHER" id="PTHR43531">
    <property type="entry name" value="PROTEIN ICFG"/>
    <property type="match status" value="1"/>
</dbReference>
<accession>A0A6L4WYF6</accession>
<dbReference type="GO" id="GO:0007165">
    <property type="term" value="P:signal transduction"/>
    <property type="evidence" value="ECO:0007669"/>
    <property type="project" value="UniProtKB-KW"/>
</dbReference>
<keyword evidence="1" id="KW-0145">Chemotaxis</keyword>
<feature type="transmembrane region" description="Helical" evidence="5">
    <location>
        <begin position="311"/>
        <end position="333"/>
    </location>
</feature>
<keyword evidence="5" id="KW-0472">Membrane</keyword>
<comment type="similarity">
    <text evidence="2">Belongs to the methyl-accepting chemotaxis (MCP) protein family.</text>
</comment>
<evidence type="ECO:0000256" key="2">
    <source>
        <dbReference type="ARBA" id="ARBA00029447"/>
    </source>
</evidence>
<dbReference type="SUPFAM" id="SSF58104">
    <property type="entry name" value="Methyl-accepting chemotaxis protein (MCP) signaling domain"/>
    <property type="match status" value="1"/>
</dbReference>